<dbReference type="EMBL" id="BMGZ01000001">
    <property type="protein sequence ID" value="GGH94470.1"/>
    <property type="molecule type" value="Genomic_DNA"/>
</dbReference>
<proteinExistence type="predicted"/>
<evidence type="ECO:0000313" key="3">
    <source>
        <dbReference type="Proteomes" id="UP000621856"/>
    </source>
</evidence>
<name>A0A8J3A267_9PROT</name>
<comment type="caution">
    <text evidence="2">The sequence shown here is derived from an EMBL/GenBank/DDBJ whole genome shotgun (WGS) entry which is preliminary data.</text>
</comment>
<dbReference type="AlphaFoldDB" id="A0A8J3A267"/>
<evidence type="ECO:0000313" key="2">
    <source>
        <dbReference type="EMBL" id="GGH94470.1"/>
    </source>
</evidence>
<reference evidence="2" key="2">
    <citation type="submission" date="2020-09" db="EMBL/GenBank/DDBJ databases">
        <authorList>
            <person name="Sun Q."/>
            <person name="Zhou Y."/>
        </authorList>
    </citation>
    <scope>NUCLEOTIDE SEQUENCE</scope>
    <source>
        <strain evidence="2">CGMCC 1.14984</strain>
    </source>
</reference>
<organism evidence="2 3">
    <name type="scientific">Aquisalinus luteolus</name>
    <dbReference type="NCBI Taxonomy" id="1566827"/>
    <lineage>
        <taxon>Bacteria</taxon>
        <taxon>Pseudomonadati</taxon>
        <taxon>Pseudomonadota</taxon>
        <taxon>Alphaproteobacteria</taxon>
        <taxon>Parvularculales</taxon>
        <taxon>Parvularculaceae</taxon>
        <taxon>Aquisalinus</taxon>
    </lineage>
</organism>
<evidence type="ECO:0000256" key="1">
    <source>
        <dbReference type="SAM" id="MobiDB-lite"/>
    </source>
</evidence>
<reference evidence="2" key="1">
    <citation type="journal article" date="2014" name="Int. J. Syst. Evol. Microbiol.">
        <title>Complete genome sequence of Corynebacterium casei LMG S-19264T (=DSM 44701T), isolated from a smear-ripened cheese.</title>
        <authorList>
            <consortium name="US DOE Joint Genome Institute (JGI-PGF)"/>
            <person name="Walter F."/>
            <person name="Albersmeier A."/>
            <person name="Kalinowski J."/>
            <person name="Ruckert C."/>
        </authorList>
    </citation>
    <scope>NUCLEOTIDE SEQUENCE</scope>
    <source>
        <strain evidence="2">CGMCC 1.14984</strain>
    </source>
</reference>
<sequence length="89" mass="9090">MEKANRKTAIASTTGNHPLTDSNARDVIAISLSPDCQAPETTIASAVALQTTTVSIKGSSRPSRPSEAGSRVLATECAIAADPIPASLE</sequence>
<accession>A0A8J3A267</accession>
<protein>
    <submittedName>
        <fullName evidence="2">Uncharacterized protein</fullName>
    </submittedName>
</protein>
<gene>
    <name evidence="2" type="ORF">GCM10011355_08730</name>
</gene>
<dbReference type="Proteomes" id="UP000621856">
    <property type="component" value="Unassembled WGS sequence"/>
</dbReference>
<feature type="region of interest" description="Disordered" evidence="1">
    <location>
        <begin position="1"/>
        <end position="23"/>
    </location>
</feature>
<feature type="compositionally biased region" description="Polar residues" evidence="1">
    <location>
        <begin position="10"/>
        <end position="22"/>
    </location>
</feature>